<evidence type="ECO:0000313" key="2">
    <source>
        <dbReference type="EMBL" id="OHE95508.1"/>
    </source>
</evidence>
<reference evidence="2 3" key="1">
    <citation type="submission" date="2016-09" db="EMBL/GenBank/DDBJ databases">
        <authorList>
            <person name="Capua I."/>
            <person name="De Benedictis P."/>
            <person name="Joannis T."/>
            <person name="Lombin L.H."/>
            <person name="Cattoli G."/>
        </authorList>
    </citation>
    <scope>NUCLEOTIDE SEQUENCE [LARGE SCALE GENOMIC DNA]</scope>
    <source>
        <strain evidence="2 3">IMI 309357</strain>
    </source>
</reference>
<comment type="caution">
    <text evidence="2">The sequence shown here is derived from an EMBL/GenBank/DDBJ whole genome shotgun (WGS) entry which is preliminary data.</text>
</comment>
<accession>A0A1G4B258</accession>
<feature type="compositionally biased region" description="Basic and acidic residues" evidence="1">
    <location>
        <begin position="463"/>
        <end position="472"/>
    </location>
</feature>
<feature type="region of interest" description="Disordered" evidence="1">
    <location>
        <begin position="1"/>
        <end position="20"/>
    </location>
</feature>
<name>A0A1G4B258_9PEZI</name>
<dbReference type="STRING" id="1209926.A0A1G4B258"/>
<proteinExistence type="predicted"/>
<feature type="compositionally biased region" description="Polar residues" evidence="1">
    <location>
        <begin position="506"/>
        <end position="516"/>
    </location>
</feature>
<feature type="region of interest" description="Disordered" evidence="1">
    <location>
        <begin position="377"/>
        <end position="399"/>
    </location>
</feature>
<dbReference type="RefSeq" id="XP_022472670.1">
    <property type="nucleotide sequence ID" value="XM_022620870.1"/>
</dbReference>
<feature type="compositionally biased region" description="Polar residues" evidence="1">
    <location>
        <begin position="387"/>
        <end position="399"/>
    </location>
</feature>
<dbReference type="OrthoDB" id="4806845at2759"/>
<feature type="region of interest" description="Disordered" evidence="1">
    <location>
        <begin position="443"/>
        <end position="567"/>
    </location>
</feature>
<dbReference type="GeneID" id="34562380"/>
<feature type="compositionally biased region" description="Low complexity" evidence="1">
    <location>
        <begin position="555"/>
        <end position="567"/>
    </location>
</feature>
<dbReference type="EMBL" id="MJBS01000082">
    <property type="protein sequence ID" value="OHE95508.1"/>
    <property type="molecule type" value="Genomic_DNA"/>
</dbReference>
<dbReference type="Proteomes" id="UP000176998">
    <property type="component" value="Unassembled WGS sequence"/>
</dbReference>
<protein>
    <submittedName>
        <fullName evidence="2">Uncharacterized protein</fullName>
    </submittedName>
</protein>
<evidence type="ECO:0000313" key="3">
    <source>
        <dbReference type="Proteomes" id="UP000176998"/>
    </source>
</evidence>
<organism evidence="2 3">
    <name type="scientific">Colletotrichum orchidophilum</name>
    <dbReference type="NCBI Taxonomy" id="1209926"/>
    <lineage>
        <taxon>Eukaryota</taxon>
        <taxon>Fungi</taxon>
        <taxon>Dikarya</taxon>
        <taxon>Ascomycota</taxon>
        <taxon>Pezizomycotina</taxon>
        <taxon>Sordariomycetes</taxon>
        <taxon>Hypocreomycetidae</taxon>
        <taxon>Glomerellales</taxon>
        <taxon>Glomerellaceae</taxon>
        <taxon>Colletotrichum</taxon>
    </lineage>
</organism>
<dbReference type="AlphaFoldDB" id="A0A1G4B258"/>
<evidence type="ECO:0000256" key="1">
    <source>
        <dbReference type="SAM" id="MobiDB-lite"/>
    </source>
</evidence>
<sequence>MTLTNDDVSNKVRALPDLRSQPPHLADAQISRLWHGPRSTEKQTTKSCRGLDVVLIVLRHLFSIVPESRNVNTADNPILELAWKDIEDERYKSQSAELKSEVVETIAARIGVQDPSFADICESHFLQDTLWSLQNYLLCGPPEFRTDSGRWAPEEVPNAHFLASRSLVTWSGKEDLVDCLAKIWRNYLFRDGTVHHLTAEKYAPSIIRALYHPRGDFPRQEKDLINFDWPNFQHYTLVAAVWLRGTHDDATSHLDFVRLYSALQADVLPQLSSKYRATTPEDLGQPGRSYMLFYGARAASAFPKSYARCLLDQKDRMIKQALENHPLVLSTAHWDAPAQGSNIPAVHLVGHLDSNLRPFAETGTSIQMAALQQAQDATAQTPALQEAQGSTAQTPALQPTGRTAHILNPQAGLGITTPVDMSGNDWDFTSPPFIPNYASNMPKHHTQHSDHAYRGGWRLGGTGRERGNRNDPHPLSNPNLMPVAARGGSGHYLGSHRHSFGHGRANNGNENDPMHQTSRHHGTFSPFDGPYNDGRNGSGSGQGNSSGRGRGGGLQFRYFGGREPPRR</sequence>
<gene>
    <name evidence="2" type="ORF">CORC01_09241</name>
</gene>
<keyword evidence="3" id="KW-1185">Reference proteome</keyword>
<feature type="compositionally biased region" description="Gly residues" evidence="1">
    <location>
        <begin position="536"/>
        <end position="554"/>
    </location>
</feature>